<protein>
    <recommendedName>
        <fullName evidence="6">MYND-type domain-containing protein</fullName>
    </recommendedName>
</protein>
<keyword evidence="1" id="KW-0479">Metal-binding</keyword>
<feature type="domain" description="MYND-type" evidence="6">
    <location>
        <begin position="270"/>
        <end position="307"/>
    </location>
</feature>
<feature type="region of interest" description="Disordered" evidence="5">
    <location>
        <begin position="462"/>
        <end position="497"/>
    </location>
</feature>
<sequence>MVRKGAFRNTPDDSEVLVIMLGSGSESESVLHRHGEFLFRIKQGVGLTVVRSADDAIRFINTQHPSFILAIDSEFANPANRRLQTEVAFIVEHGAAFIMCGEFPRNVDVENFRNMAINAFNLGWEPGPIYKGNFQLHKACDVLDRIHRSDGIELDLEILAALVGNVDDRSRLYISRDFDQSNGKTFASVAFEKRAQGYYGWVGDLKGLGSIHNVIFKFIDSAGQKLKTGRLRNLRRGRNMPQNRGGRPGAQYYNNRNKRARAQARPRGPCDNCGKDFTSQICFECQLVFYCSMSCKAAASRKHREVCAAHRVTIGRAIEMAKVGNPMPLVRELIVTPKDHQEVLERLIDCYRFRVESLYRISGIKAGCYRVSSTGNVHLEEFVTFLRHIQRSNQPARPPWWDLASQTQCEDMARNHIMRYFIGRPINEEEVIEYYGTRIMPEALRTLSDVLYGGPVPDREEVLAEQEKQATTTHSALNPGGPGDEWERASSGGGTEEIGEALGNLRLERRVYPVAVVETMPSSSAATSTSSRYSVPSRPRPAPVTPAQKKFPKKREPIVHRWQPSDGNSP</sequence>
<feature type="compositionally biased region" description="Low complexity" evidence="5">
    <location>
        <begin position="522"/>
        <end position="537"/>
    </location>
</feature>
<dbReference type="CDD" id="cd19757">
    <property type="entry name" value="Bbox1"/>
    <property type="match status" value="1"/>
</dbReference>
<dbReference type="Gene3D" id="6.10.140.2220">
    <property type="match status" value="1"/>
</dbReference>
<evidence type="ECO:0000256" key="1">
    <source>
        <dbReference type="ARBA" id="ARBA00022723"/>
    </source>
</evidence>
<dbReference type="AlphaFoldDB" id="A0AAV9W6Q5"/>
<name>A0AAV9W6Q5_9PEZI</name>
<evidence type="ECO:0000256" key="2">
    <source>
        <dbReference type="ARBA" id="ARBA00022771"/>
    </source>
</evidence>
<evidence type="ECO:0000313" key="7">
    <source>
        <dbReference type="EMBL" id="KAK6503269.1"/>
    </source>
</evidence>
<dbReference type="Proteomes" id="UP001370758">
    <property type="component" value="Unassembled WGS sequence"/>
</dbReference>
<keyword evidence="8" id="KW-1185">Reference proteome</keyword>
<comment type="caution">
    <text evidence="7">The sequence shown here is derived from an EMBL/GenBank/DDBJ whole genome shotgun (WGS) entry which is preliminary data.</text>
</comment>
<dbReference type="InterPro" id="IPR002893">
    <property type="entry name" value="Znf_MYND"/>
</dbReference>
<gene>
    <name evidence="7" type="ORF">TWF481_008298</name>
</gene>
<dbReference type="EMBL" id="JAVHJL010000005">
    <property type="protein sequence ID" value="KAK6503269.1"/>
    <property type="molecule type" value="Genomic_DNA"/>
</dbReference>
<evidence type="ECO:0000313" key="8">
    <source>
        <dbReference type="Proteomes" id="UP001370758"/>
    </source>
</evidence>
<evidence type="ECO:0000256" key="3">
    <source>
        <dbReference type="ARBA" id="ARBA00022833"/>
    </source>
</evidence>
<feature type="region of interest" description="Disordered" evidence="5">
    <location>
        <begin position="520"/>
        <end position="570"/>
    </location>
</feature>
<dbReference type="GO" id="GO:0008270">
    <property type="term" value="F:zinc ion binding"/>
    <property type="evidence" value="ECO:0007669"/>
    <property type="project" value="UniProtKB-KW"/>
</dbReference>
<keyword evidence="2 4" id="KW-0863">Zinc-finger</keyword>
<keyword evidence="3" id="KW-0862">Zinc</keyword>
<dbReference type="PROSITE" id="PS01360">
    <property type="entry name" value="ZF_MYND_1"/>
    <property type="match status" value="1"/>
</dbReference>
<dbReference type="PROSITE" id="PS50865">
    <property type="entry name" value="ZF_MYND_2"/>
    <property type="match status" value="1"/>
</dbReference>
<proteinExistence type="predicted"/>
<dbReference type="SUPFAM" id="SSF144232">
    <property type="entry name" value="HIT/MYND zinc finger-like"/>
    <property type="match status" value="1"/>
</dbReference>
<accession>A0AAV9W6Q5</accession>
<evidence type="ECO:0000259" key="6">
    <source>
        <dbReference type="PROSITE" id="PS50865"/>
    </source>
</evidence>
<reference evidence="7 8" key="1">
    <citation type="submission" date="2023-08" db="EMBL/GenBank/DDBJ databases">
        <authorList>
            <person name="Palmer J.M."/>
        </authorList>
    </citation>
    <scope>NUCLEOTIDE SEQUENCE [LARGE SCALE GENOMIC DNA]</scope>
    <source>
        <strain evidence="7 8">TWF481</strain>
    </source>
</reference>
<dbReference type="Pfam" id="PF01753">
    <property type="entry name" value="zf-MYND"/>
    <property type="match status" value="1"/>
</dbReference>
<evidence type="ECO:0000256" key="4">
    <source>
        <dbReference type="PROSITE-ProRule" id="PRU00134"/>
    </source>
</evidence>
<organism evidence="7 8">
    <name type="scientific">Arthrobotrys musiformis</name>
    <dbReference type="NCBI Taxonomy" id="47236"/>
    <lineage>
        <taxon>Eukaryota</taxon>
        <taxon>Fungi</taxon>
        <taxon>Dikarya</taxon>
        <taxon>Ascomycota</taxon>
        <taxon>Pezizomycotina</taxon>
        <taxon>Orbiliomycetes</taxon>
        <taxon>Orbiliales</taxon>
        <taxon>Orbiliaceae</taxon>
        <taxon>Arthrobotrys</taxon>
    </lineage>
</organism>
<evidence type="ECO:0000256" key="5">
    <source>
        <dbReference type="SAM" id="MobiDB-lite"/>
    </source>
</evidence>